<keyword evidence="6 8" id="KW-1133">Transmembrane helix</keyword>
<keyword evidence="3" id="KW-0813">Transport</keyword>
<comment type="subcellular location">
    <subcellularLocation>
        <location evidence="1">Cell membrane</location>
        <topology evidence="1">Multi-pass membrane protein</topology>
    </subcellularLocation>
</comment>
<dbReference type="Pfam" id="PF12698">
    <property type="entry name" value="ABC2_membrane_3"/>
    <property type="match status" value="2"/>
</dbReference>
<evidence type="ECO:0000256" key="2">
    <source>
        <dbReference type="ARBA" id="ARBA00007783"/>
    </source>
</evidence>
<feature type="transmembrane region" description="Helical" evidence="8">
    <location>
        <begin position="561"/>
        <end position="579"/>
    </location>
</feature>
<dbReference type="EMBL" id="DUGC01000080">
    <property type="protein sequence ID" value="HIH10031.1"/>
    <property type="molecule type" value="Genomic_DNA"/>
</dbReference>
<keyword evidence="7 8" id="KW-0472">Membrane</keyword>
<name>A0A7J4IWX4_9ARCH</name>
<evidence type="ECO:0000313" key="11">
    <source>
        <dbReference type="Proteomes" id="UP000565078"/>
    </source>
</evidence>
<dbReference type="AlphaFoldDB" id="A0A7J4IWX4"/>
<dbReference type="InterPro" id="IPR013525">
    <property type="entry name" value="ABC2_TM"/>
</dbReference>
<accession>A0A7J4IWX4</accession>
<dbReference type="PRINTS" id="PR00164">
    <property type="entry name" value="ABC2TRNSPORT"/>
</dbReference>
<dbReference type="GO" id="GO:0140359">
    <property type="term" value="F:ABC-type transporter activity"/>
    <property type="evidence" value="ECO:0007669"/>
    <property type="project" value="InterPro"/>
</dbReference>
<dbReference type="InterPro" id="IPR051449">
    <property type="entry name" value="ABC-2_transporter_component"/>
</dbReference>
<evidence type="ECO:0000259" key="9">
    <source>
        <dbReference type="PROSITE" id="PS51012"/>
    </source>
</evidence>
<feature type="domain" description="ABC transmembrane type-2" evidence="9">
    <location>
        <begin position="349"/>
        <end position="579"/>
    </location>
</feature>
<sequence length="580" mass="63891">MFSGTIEGIKKELLFVMSRRTTLFLVIFFPLLTIMTFGSIYSTTLSQSVSMAIFIDEGANFVEQSATNPLGYKVDFLQEIAKSPNIRIIEANSEDEARQKVLQNEVDGGIVISKPSSREPYRVNIILDNTDFVQAAVIRSTAAYTIDSLSNRISVAIIQKIWEKMVSQEWKMHEQLERVDSFLIEFGKTKEMTSEIEQRAGSINVGEIRQIIADQNRGLANMRSQLVQSRASIDSQHKLLQDFKSTFTNSLYMNGLKYTDANGNLRYTLGAQSMEMIVDSYIFNLSSNVSAQKSTYDDAIAKMDSAIATMGKLDRELSDSQEYVSSFKTFIADAKKLQTSIERDIRESRAMLADALETIRGIKEYSPEFLAKPATISYTDSVKISNLSTEFFPTVIALVAMFTGVLLTAISLISEKRQNVMARLRTMPVSRAGLIVQKVIGSLAVLFVVQLVLLGAGIVGFGIQLNGGIMGTLVSTMLISLCFITLGLLIGSLTSNEPSAILATLVLALPLIFLSGLFVPIELMPSGIQMLKYLNPLSAGSVLATNTLIKGLSLFYSIKEIVCLLATSAVSLLVAYIKYF</sequence>
<feature type="transmembrane region" description="Helical" evidence="8">
    <location>
        <begin position="469"/>
        <end position="493"/>
    </location>
</feature>
<proteinExistence type="inferred from homology"/>
<evidence type="ECO:0000256" key="4">
    <source>
        <dbReference type="ARBA" id="ARBA00022475"/>
    </source>
</evidence>
<evidence type="ECO:0000256" key="5">
    <source>
        <dbReference type="ARBA" id="ARBA00022692"/>
    </source>
</evidence>
<evidence type="ECO:0000313" key="10">
    <source>
        <dbReference type="EMBL" id="HIH10031.1"/>
    </source>
</evidence>
<feature type="transmembrane region" description="Helical" evidence="8">
    <location>
        <begin position="435"/>
        <end position="463"/>
    </location>
</feature>
<evidence type="ECO:0000256" key="8">
    <source>
        <dbReference type="SAM" id="Phobius"/>
    </source>
</evidence>
<feature type="transmembrane region" description="Helical" evidence="8">
    <location>
        <begin position="391"/>
        <end position="414"/>
    </location>
</feature>
<comment type="caution">
    <text evidence="10">The sequence shown here is derived from an EMBL/GenBank/DDBJ whole genome shotgun (WGS) entry which is preliminary data.</text>
</comment>
<dbReference type="InterPro" id="IPR047817">
    <property type="entry name" value="ABC2_TM_bact-type"/>
</dbReference>
<evidence type="ECO:0000256" key="1">
    <source>
        <dbReference type="ARBA" id="ARBA00004651"/>
    </source>
</evidence>
<dbReference type="Proteomes" id="UP000565078">
    <property type="component" value="Unassembled WGS sequence"/>
</dbReference>
<dbReference type="PANTHER" id="PTHR30294">
    <property type="entry name" value="MEMBRANE COMPONENT OF ABC TRANSPORTER YHHJ-RELATED"/>
    <property type="match status" value="1"/>
</dbReference>
<keyword evidence="5 8" id="KW-0812">Transmembrane</keyword>
<comment type="similarity">
    <text evidence="2">Belongs to the ABC-2 integral membrane protein family.</text>
</comment>
<reference evidence="11" key="1">
    <citation type="journal article" date="2020" name="bioRxiv">
        <title>A rank-normalized archaeal taxonomy based on genome phylogeny resolves widespread incomplete and uneven classifications.</title>
        <authorList>
            <person name="Rinke C."/>
            <person name="Chuvochina M."/>
            <person name="Mussig A.J."/>
            <person name="Chaumeil P.-A."/>
            <person name="Waite D.W."/>
            <person name="Whitman W.B."/>
            <person name="Parks D.H."/>
            <person name="Hugenholtz P."/>
        </authorList>
    </citation>
    <scope>NUCLEOTIDE SEQUENCE [LARGE SCALE GENOMIC DNA]</scope>
</reference>
<evidence type="ECO:0000256" key="7">
    <source>
        <dbReference type="ARBA" id="ARBA00023136"/>
    </source>
</evidence>
<dbReference type="InterPro" id="IPR000412">
    <property type="entry name" value="ABC_2_transport"/>
</dbReference>
<dbReference type="GO" id="GO:0043190">
    <property type="term" value="C:ATP-binding cassette (ABC) transporter complex"/>
    <property type="evidence" value="ECO:0007669"/>
    <property type="project" value="InterPro"/>
</dbReference>
<keyword evidence="4" id="KW-1003">Cell membrane</keyword>
<feature type="transmembrane region" description="Helical" evidence="8">
    <location>
        <begin position="500"/>
        <end position="521"/>
    </location>
</feature>
<evidence type="ECO:0000256" key="6">
    <source>
        <dbReference type="ARBA" id="ARBA00022989"/>
    </source>
</evidence>
<feature type="transmembrane region" description="Helical" evidence="8">
    <location>
        <begin position="21"/>
        <end position="41"/>
    </location>
</feature>
<dbReference type="PANTHER" id="PTHR30294:SF29">
    <property type="entry name" value="MULTIDRUG ABC TRANSPORTER PERMEASE YBHS-RELATED"/>
    <property type="match status" value="1"/>
</dbReference>
<gene>
    <name evidence="10" type="ORF">HA254_05185</name>
</gene>
<dbReference type="PROSITE" id="PS51012">
    <property type="entry name" value="ABC_TM2"/>
    <property type="match status" value="1"/>
</dbReference>
<protein>
    <submittedName>
        <fullName evidence="10">ABC transporter permease</fullName>
    </submittedName>
</protein>
<organism evidence="10 11">
    <name type="scientific">Candidatus Iainarchaeum sp</name>
    <dbReference type="NCBI Taxonomy" id="3101447"/>
    <lineage>
        <taxon>Archaea</taxon>
        <taxon>Candidatus Iainarchaeota</taxon>
        <taxon>Candidatus Iainarchaeia</taxon>
        <taxon>Candidatus Iainarchaeales</taxon>
        <taxon>Candidatus Iainarchaeaceae</taxon>
        <taxon>Candidatus Iainarchaeum</taxon>
    </lineage>
</organism>
<evidence type="ECO:0000256" key="3">
    <source>
        <dbReference type="ARBA" id="ARBA00022448"/>
    </source>
</evidence>